<evidence type="ECO:0000256" key="8">
    <source>
        <dbReference type="ARBA" id="ARBA00023273"/>
    </source>
</evidence>
<keyword evidence="7" id="KW-0969">Cilium</keyword>
<evidence type="ECO:0000256" key="5">
    <source>
        <dbReference type="ARBA" id="ARBA00022490"/>
    </source>
</evidence>
<evidence type="ECO:0000313" key="13">
    <source>
        <dbReference type="EMBL" id="KAL3874663.1"/>
    </source>
</evidence>
<dbReference type="Proteomes" id="UP001634394">
    <property type="component" value="Unassembled WGS sequence"/>
</dbReference>
<dbReference type="Pfam" id="PF11527">
    <property type="entry name" value="ARL2_Bind_BART"/>
    <property type="match status" value="1"/>
</dbReference>
<keyword evidence="8" id="KW-0966">Cell projection</keyword>
<dbReference type="PANTHER" id="PTHR21532">
    <property type="entry name" value="PHOSPHODIESTERASE HL"/>
    <property type="match status" value="1"/>
</dbReference>
<protein>
    <recommendedName>
        <fullName evidence="4">Cilia- and flagella-associated protein 36</fullName>
    </recommendedName>
    <alternativeName>
        <fullName evidence="9">Coiled-coil domain-containing protein 104</fullName>
    </alternativeName>
</protein>
<dbReference type="InterPro" id="IPR038888">
    <property type="entry name" value="CFAP36"/>
</dbReference>
<dbReference type="InterPro" id="IPR023379">
    <property type="entry name" value="BART_dom"/>
</dbReference>
<feature type="compositionally biased region" description="Basic and acidic residues" evidence="11">
    <location>
        <begin position="416"/>
        <end position="436"/>
    </location>
</feature>
<evidence type="ECO:0000256" key="2">
    <source>
        <dbReference type="ARBA" id="ARBA00004496"/>
    </source>
</evidence>
<feature type="compositionally biased region" description="Polar residues" evidence="11">
    <location>
        <begin position="281"/>
        <end position="307"/>
    </location>
</feature>
<dbReference type="EMBL" id="JBJQND010000006">
    <property type="protein sequence ID" value="KAL3874663.1"/>
    <property type="molecule type" value="Genomic_DNA"/>
</dbReference>
<evidence type="ECO:0000259" key="12">
    <source>
        <dbReference type="Pfam" id="PF11527"/>
    </source>
</evidence>
<keyword evidence="14" id="KW-1185">Reference proteome</keyword>
<feature type="region of interest" description="Disordered" evidence="11">
    <location>
        <begin position="247"/>
        <end position="359"/>
    </location>
</feature>
<dbReference type="InterPro" id="IPR042541">
    <property type="entry name" value="BART_sf"/>
</dbReference>
<keyword evidence="5" id="KW-0963">Cytoplasm</keyword>
<dbReference type="Gene3D" id="1.20.1520.10">
    <property type="entry name" value="ADP-ribosylation factor-like 2-binding protein, domain"/>
    <property type="match status" value="1"/>
</dbReference>
<organism evidence="13 14">
    <name type="scientific">Sinanodonta woodiana</name>
    <name type="common">Chinese pond mussel</name>
    <name type="synonym">Anodonta woodiana</name>
    <dbReference type="NCBI Taxonomy" id="1069815"/>
    <lineage>
        <taxon>Eukaryota</taxon>
        <taxon>Metazoa</taxon>
        <taxon>Spiralia</taxon>
        <taxon>Lophotrochozoa</taxon>
        <taxon>Mollusca</taxon>
        <taxon>Bivalvia</taxon>
        <taxon>Autobranchia</taxon>
        <taxon>Heteroconchia</taxon>
        <taxon>Palaeoheterodonta</taxon>
        <taxon>Unionida</taxon>
        <taxon>Unionoidea</taxon>
        <taxon>Unionidae</taxon>
        <taxon>Unioninae</taxon>
        <taxon>Sinanodonta</taxon>
    </lineage>
</organism>
<feature type="compositionally biased region" description="Low complexity" evidence="11">
    <location>
        <begin position="346"/>
        <end position="359"/>
    </location>
</feature>
<evidence type="ECO:0000256" key="6">
    <source>
        <dbReference type="ARBA" id="ARBA00023054"/>
    </source>
</evidence>
<proteinExistence type="inferred from homology"/>
<keyword evidence="6 10" id="KW-0175">Coiled coil</keyword>
<feature type="compositionally biased region" description="Polar residues" evidence="11">
    <location>
        <begin position="320"/>
        <end position="332"/>
    </location>
</feature>
<evidence type="ECO:0000256" key="3">
    <source>
        <dbReference type="ARBA" id="ARBA00007460"/>
    </source>
</evidence>
<evidence type="ECO:0000256" key="10">
    <source>
        <dbReference type="SAM" id="Coils"/>
    </source>
</evidence>
<comment type="similarity">
    <text evidence="3">Belongs to the CFAP36 family.</text>
</comment>
<comment type="subcellular location">
    <subcellularLocation>
        <location evidence="1">Cell projection</location>
        <location evidence="1">Cilium</location>
    </subcellularLocation>
    <subcellularLocation>
        <location evidence="2">Cytoplasm</location>
    </subcellularLocation>
</comment>
<evidence type="ECO:0000256" key="9">
    <source>
        <dbReference type="ARBA" id="ARBA00031593"/>
    </source>
</evidence>
<dbReference type="GO" id="GO:0005929">
    <property type="term" value="C:cilium"/>
    <property type="evidence" value="ECO:0007669"/>
    <property type="project" value="UniProtKB-SubCell"/>
</dbReference>
<feature type="domain" description="BART" evidence="12">
    <location>
        <begin position="7"/>
        <end position="123"/>
    </location>
</feature>
<feature type="coiled-coil region" evidence="10">
    <location>
        <begin position="195"/>
        <end position="229"/>
    </location>
</feature>
<evidence type="ECO:0000256" key="4">
    <source>
        <dbReference type="ARBA" id="ARBA00021815"/>
    </source>
</evidence>
<comment type="caution">
    <text evidence="13">The sequence shown here is derived from an EMBL/GenBank/DDBJ whole genome shotgun (WGS) entry which is preliminary data.</text>
</comment>
<evidence type="ECO:0000313" key="14">
    <source>
        <dbReference type="Proteomes" id="UP001634394"/>
    </source>
</evidence>
<sequence length="454" mass="51148">MATINRAEWVYDELLCFLGTKLFQIPVITFMEANCIIFDPDVNDSSEYKKYHKEYKELVEALLEGFLNDTGLTHKEVIKALTDMNSRNDLRELFQELFEQVLAMDDYVIFVHLMTQKNIELQQQALLLMLKITGSLPDSLRDANTLETPSPSPSQTKSQPREDDDEEIMRKVLEESKKEYISQQKHSVKKSQKEEDALQATIALSKAEVSQLENQKQKEQEKLDMFLSKLTVHEPISEHEAIASLKIGKPAGRVEPKTTSEKIVAPQPASHTDLRTVPAISVTSVGASSVRSVSEPQKSNPQISSSEPQKHGSVRGVSEPQKSNPQISSSEAAANWMKEAHKESDSSAAHSQALQAAAAALSKLNPEELKKRQEFLRQQRDKLVEMKRKEREQQLLSLEQDQQKRPTSAQVARNALKGEKKSEPAKPNPEEQKKLEMRRAIASKLKAELMGGDK</sequence>
<dbReference type="AlphaFoldDB" id="A0ABD3WPK9"/>
<evidence type="ECO:0000256" key="1">
    <source>
        <dbReference type="ARBA" id="ARBA00004138"/>
    </source>
</evidence>
<dbReference type="PANTHER" id="PTHR21532:SF0">
    <property type="entry name" value="CILIA- AND FLAGELLA-ASSOCIATED PROTEIN 36"/>
    <property type="match status" value="1"/>
</dbReference>
<feature type="region of interest" description="Disordered" evidence="11">
    <location>
        <begin position="394"/>
        <end position="436"/>
    </location>
</feature>
<reference evidence="13 14" key="1">
    <citation type="submission" date="2024-11" db="EMBL/GenBank/DDBJ databases">
        <title>Chromosome-level genome assembly of the freshwater bivalve Anodonta woodiana.</title>
        <authorList>
            <person name="Chen X."/>
        </authorList>
    </citation>
    <scope>NUCLEOTIDE SEQUENCE [LARGE SCALE GENOMIC DNA]</scope>
    <source>
        <strain evidence="13">MN2024</strain>
        <tissue evidence="13">Gills</tissue>
    </source>
</reference>
<evidence type="ECO:0000256" key="11">
    <source>
        <dbReference type="SAM" id="MobiDB-lite"/>
    </source>
</evidence>
<name>A0ABD3WPK9_SINWO</name>
<dbReference type="GO" id="GO:0005737">
    <property type="term" value="C:cytoplasm"/>
    <property type="evidence" value="ECO:0007669"/>
    <property type="project" value="UniProtKB-SubCell"/>
</dbReference>
<feature type="region of interest" description="Disordered" evidence="11">
    <location>
        <begin position="141"/>
        <end position="166"/>
    </location>
</feature>
<accession>A0ABD3WPK9</accession>
<evidence type="ECO:0000256" key="7">
    <source>
        <dbReference type="ARBA" id="ARBA00023069"/>
    </source>
</evidence>
<gene>
    <name evidence="13" type="ORF">ACJMK2_037644</name>
</gene>